<dbReference type="OrthoDB" id="1922339at2759"/>
<proteinExistence type="predicted"/>
<comment type="caution">
    <text evidence="1">The sequence shown here is derived from an EMBL/GenBank/DDBJ whole genome shotgun (WGS) entry which is preliminary data.</text>
</comment>
<keyword evidence="2" id="KW-1185">Reference proteome</keyword>
<dbReference type="EMBL" id="JADFTS010000003">
    <property type="protein sequence ID" value="KAF9612675.1"/>
    <property type="molecule type" value="Genomic_DNA"/>
</dbReference>
<name>A0A835I6W3_9MAGN</name>
<organism evidence="1 2">
    <name type="scientific">Coptis chinensis</name>
    <dbReference type="NCBI Taxonomy" id="261450"/>
    <lineage>
        <taxon>Eukaryota</taxon>
        <taxon>Viridiplantae</taxon>
        <taxon>Streptophyta</taxon>
        <taxon>Embryophyta</taxon>
        <taxon>Tracheophyta</taxon>
        <taxon>Spermatophyta</taxon>
        <taxon>Magnoliopsida</taxon>
        <taxon>Ranunculales</taxon>
        <taxon>Ranunculaceae</taxon>
        <taxon>Coptidoideae</taxon>
        <taxon>Coptis</taxon>
    </lineage>
</organism>
<dbReference type="Proteomes" id="UP000631114">
    <property type="component" value="Unassembled WGS sequence"/>
</dbReference>
<evidence type="ECO:0000313" key="2">
    <source>
        <dbReference type="Proteomes" id="UP000631114"/>
    </source>
</evidence>
<gene>
    <name evidence="1" type="ORF">IFM89_003150</name>
</gene>
<protein>
    <submittedName>
        <fullName evidence="1">Uncharacterized protein</fullName>
    </submittedName>
</protein>
<accession>A0A835I6W3</accession>
<evidence type="ECO:0000313" key="1">
    <source>
        <dbReference type="EMBL" id="KAF9612675.1"/>
    </source>
</evidence>
<reference evidence="1 2" key="1">
    <citation type="submission" date="2020-10" db="EMBL/GenBank/DDBJ databases">
        <title>The Coptis chinensis genome and diversification of protoberbering-type alkaloids.</title>
        <authorList>
            <person name="Wang B."/>
            <person name="Shu S."/>
            <person name="Song C."/>
            <person name="Liu Y."/>
        </authorList>
    </citation>
    <scope>NUCLEOTIDE SEQUENCE [LARGE SCALE GENOMIC DNA]</scope>
    <source>
        <strain evidence="1">HL-2020</strain>
        <tissue evidence="1">Leaf</tissue>
    </source>
</reference>
<sequence length="87" mass="9871">MPRIHTSVALPLDTYRNDKRLVSPDLLLDSQNFVSSHPAVGSREPVAVLVPLLPEARGSRNRRALILGWAYYLDAFSDYPLRTWLPK</sequence>
<dbReference type="AlphaFoldDB" id="A0A835I6W3"/>